<comment type="similarity">
    <text evidence="2">Belongs to the HAD-like hydrolase superfamily. CbbY/CbbZ/Gph/YieH family.</text>
</comment>
<keyword evidence="5" id="KW-0378">Hydrolase</keyword>
<dbReference type="InterPro" id="IPR051600">
    <property type="entry name" value="Beta-PGM-like"/>
</dbReference>
<gene>
    <name evidence="5" type="ORF">QE367_002208</name>
</gene>
<evidence type="ECO:0000313" key="6">
    <source>
        <dbReference type="Proteomes" id="UP001260188"/>
    </source>
</evidence>
<dbReference type="GO" id="GO:0016787">
    <property type="term" value="F:hydrolase activity"/>
    <property type="evidence" value="ECO:0007669"/>
    <property type="project" value="UniProtKB-KW"/>
</dbReference>
<dbReference type="SFLD" id="SFLDG01129">
    <property type="entry name" value="C1.5:_HAD__Beta-PGM__Phosphata"/>
    <property type="match status" value="1"/>
</dbReference>
<dbReference type="Proteomes" id="UP001260188">
    <property type="component" value="Unassembled WGS sequence"/>
</dbReference>
<dbReference type="Gene3D" id="1.10.150.240">
    <property type="entry name" value="Putative phosphatase, domain 2"/>
    <property type="match status" value="1"/>
</dbReference>
<sequence length="221" mass="23812">MVDVDADGARDPMAPERTRVDDVGTAVIDLVRRQDIDAVMFDCDGTLVDSEPIGHRVWGALAGDLGVVAAPGADAEGLSFEQRLEALRTTNPALPPTEVVYAEYWRRLRTAFDESLQPIEATYRLARELVRASIPVAIVSNSAQERLQYTVSCALPLLAGVTLVGWTPRDRPKPHPDLYSRAASLVAAPADRCLAIEDSAVGALAASRAGMRTLILDTVVH</sequence>
<dbReference type="NCBIfam" id="TIGR01509">
    <property type="entry name" value="HAD-SF-IA-v3"/>
    <property type="match status" value="1"/>
</dbReference>
<dbReference type="Pfam" id="PF00702">
    <property type="entry name" value="Hydrolase"/>
    <property type="match status" value="1"/>
</dbReference>
<accession>A0ABU1I4Y5</accession>
<dbReference type="InterPro" id="IPR023214">
    <property type="entry name" value="HAD_sf"/>
</dbReference>
<evidence type="ECO:0000256" key="4">
    <source>
        <dbReference type="ARBA" id="ARBA00022842"/>
    </source>
</evidence>
<proteinExistence type="inferred from homology"/>
<dbReference type="SFLD" id="SFLDS00003">
    <property type="entry name" value="Haloacid_Dehalogenase"/>
    <property type="match status" value="1"/>
</dbReference>
<dbReference type="PANTHER" id="PTHR46193">
    <property type="entry name" value="6-PHOSPHOGLUCONATE PHOSPHATASE"/>
    <property type="match status" value="1"/>
</dbReference>
<dbReference type="InterPro" id="IPR006439">
    <property type="entry name" value="HAD-SF_hydro_IA"/>
</dbReference>
<protein>
    <submittedName>
        <fullName evidence="5">HAD superfamily hydrolase (TIGR01509 family)</fullName>
    </submittedName>
</protein>
<dbReference type="InterPro" id="IPR036412">
    <property type="entry name" value="HAD-like_sf"/>
</dbReference>
<dbReference type="Gene3D" id="3.40.50.1000">
    <property type="entry name" value="HAD superfamily/HAD-like"/>
    <property type="match status" value="1"/>
</dbReference>
<dbReference type="SUPFAM" id="SSF56784">
    <property type="entry name" value="HAD-like"/>
    <property type="match status" value="1"/>
</dbReference>
<dbReference type="EMBL" id="JAVIZA010000001">
    <property type="protein sequence ID" value="MDR6168004.1"/>
    <property type="molecule type" value="Genomic_DNA"/>
</dbReference>
<reference evidence="5 6" key="1">
    <citation type="submission" date="2023-08" db="EMBL/GenBank/DDBJ databases">
        <title>Functional and genomic diversity of the sorghum phyllosphere microbiome.</title>
        <authorList>
            <person name="Shade A."/>
        </authorList>
    </citation>
    <scope>NUCLEOTIDE SEQUENCE [LARGE SCALE GENOMIC DNA]</scope>
    <source>
        <strain evidence="5 6">SORGH_AS_0919</strain>
    </source>
</reference>
<evidence type="ECO:0000313" key="5">
    <source>
        <dbReference type="EMBL" id="MDR6168004.1"/>
    </source>
</evidence>
<dbReference type="RefSeq" id="WP_309666761.1">
    <property type="nucleotide sequence ID" value="NZ_JAVIZA010000001.1"/>
</dbReference>
<evidence type="ECO:0000256" key="3">
    <source>
        <dbReference type="ARBA" id="ARBA00022723"/>
    </source>
</evidence>
<comment type="caution">
    <text evidence="5">The sequence shown here is derived from an EMBL/GenBank/DDBJ whole genome shotgun (WGS) entry which is preliminary data.</text>
</comment>
<keyword evidence="4" id="KW-0460">Magnesium</keyword>
<dbReference type="PANTHER" id="PTHR46193:SF10">
    <property type="entry name" value="6-PHOSPHOGLUCONATE PHOSPHATASE"/>
    <property type="match status" value="1"/>
</dbReference>
<dbReference type="PRINTS" id="PR00413">
    <property type="entry name" value="HADHALOGNASE"/>
</dbReference>
<dbReference type="InterPro" id="IPR023198">
    <property type="entry name" value="PGP-like_dom2"/>
</dbReference>
<keyword evidence="6" id="KW-1185">Reference proteome</keyword>
<evidence type="ECO:0000256" key="1">
    <source>
        <dbReference type="ARBA" id="ARBA00001946"/>
    </source>
</evidence>
<evidence type="ECO:0000256" key="2">
    <source>
        <dbReference type="ARBA" id="ARBA00006171"/>
    </source>
</evidence>
<name>A0ABU1I4Y5_9MICO</name>
<comment type="cofactor">
    <cofactor evidence="1">
        <name>Mg(2+)</name>
        <dbReference type="ChEBI" id="CHEBI:18420"/>
    </cofactor>
</comment>
<keyword evidence="3" id="KW-0479">Metal-binding</keyword>
<organism evidence="5 6">
    <name type="scientific">Microbacterium paludicola</name>
    <dbReference type="NCBI Taxonomy" id="300019"/>
    <lineage>
        <taxon>Bacteria</taxon>
        <taxon>Bacillati</taxon>
        <taxon>Actinomycetota</taxon>
        <taxon>Actinomycetes</taxon>
        <taxon>Micrococcales</taxon>
        <taxon>Microbacteriaceae</taxon>
        <taxon>Microbacterium</taxon>
    </lineage>
</organism>